<keyword evidence="3" id="KW-0804">Transcription</keyword>
<dbReference type="Pfam" id="PF17937">
    <property type="entry name" value="TetR_C_28"/>
    <property type="match status" value="1"/>
</dbReference>
<organism evidence="6 7">
    <name type="scientific">Arthrobacter gallicola</name>
    <dbReference type="NCBI Taxonomy" id="2762225"/>
    <lineage>
        <taxon>Bacteria</taxon>
        <taxon>Bacillati</taxon>
        <taxon>Actinomycetota</taxon>
        <taxon>Actinomycetes</taxon>
        <taxon>Micrococcales</taxon>
        <taxon>Micrococcaceae</taxon>
        <taxon>Arthrobacter</taxon>
    </lineage>
</organism>
<dbReference type="InterPro" id="IPR001647">
    <property type="entry name" value="HTH_TetR"/>
</dbReference>
<evidence type="ECO:0000256" key="3">
    <source>
        <dbReference type="ARBA" id="ARBA00023163"/>
    </source>
</evidence>
<evidence type="ECO:0000313" key="6">
    <source>
        <dbReference type="EMBL" id="MBD7993733.1"/>
    </source>
</evidence>
<evidence type="ECO:0000256" key="2">
    <source>
        <dbReference type="ARBA" id="ARBA00023125"/>
    </source>
</evidence>
<dbReference type="PROSITE" id="PS50977">
    <property type="entry name" value="HTH_TETR_2"/>
    <property type="match status" value="1"/>
</dbReference>
<dbReference type="EMBL" id="JACSQD010000001">
    <property type="protein sequence ID" value="MBD7993733.1"/>
    <property type="molecule type" value="Genomic_DNA"/>
</dbReference>
<dbReference type="PRINTS" id="PR00455">
    <property type="entry name" value="HTHTETR"/>
</dbReference>
<dbReference type="SUPFAM" id="SSF46689">
    <property type="entry name" value="Homeodomain-like"/>
    <property type="match status" value="1"/>
</dbReference>
<keyword evidence="7" id="KW-1185">Reference proteome</keyword>
<evidence type="ECO:0000259" key="5">
    <source>
        <dbReference type="PROSITE" id="PS50977"/>
    </source>
</evidence>
<dbReference type="RefSeq" id="WP_191806164.1">
    <property type="nucleotide sequence ID" value="NZ_JACSQD010000001.1"/>
</dbReference>
<proteinExistence type="predicted"/>
<dbReference type="InterPro" id="IPR009057">
    <property type="entry name" value="Homeodomain-like_sf"/>
</dbReference>
<protein>
    <submittedName>
        <fullName evidence="6">TetR/AcrR family transcriptional regulator</fullName>
    </submittedName>
</protein>
<evidence type="ECO:0000256" key="4">
    <source>
        <dbReference type="PROSITE-ProRule" id="PRU00335"/>
    </source>
</evidence>
<accession>A0ABR8UMF2</accession>
<dbReference type="Proteomes" id="UP000609874">
    <property type="component" value="Unassembled WGS sequence"/>
</dbReference>
<dbReference type="PANTHER" id="PTHR30055:SF234">
    <property type="entry name" value="HTH-TYPE TRANSCRIPTIONAL REGULATOR BETI"/>
    <property type="match status" value="1"/>
</dbReference>
<evidence type="ECO:0000256" key="1">
    <source>
        <dbReference type="ARBA" id="ARBA00023015"/>
    </source>
</evidence>
<feature type="DNA-binding region" description="H-T-H motif" evidence="4">
    <location>
        <begin position="33"/>
        <end position="52"/>
    </location>
</feature>
<dbReference type="Gene3D" id="1.10.357.10">
    <property type="entry name" value="Tetracycline Repressor, domain 2"/>
    <property type="match status" value="1"/>
</dbReference>
<dbReference type="InterPro" id="IPR050109">
    <property type="entry name" value="HTH-type_TetR-like_transc_reg"/>
</dbReference>
<reference evidence="6 7" key="1">
    <citation type="submission" date="2020-08" db="EMBL/GenBank/DDBJ databases">
        <title>A Genomic Blueprint of the Chicken Gut Microbiome.</title>
        <authorList>
            <person name="Gilroy R."/>
            <person name="Ravi A."/>
            <person name="Getino M."/>
            <person name="Pursley I."/>
            <person name="Horton D.L."/>
            <person name="Alikhan N.-F."/>
            <person name="Baker D."/>
            <person name="Gharbi K."/>
            <person name="Hall N."/>
            <person name="Watson M."/>
            <person name="Adriaenssens E.M."/>
            <person name="Foster-Nyarko E."/>
            <person name="Jarju S."/>
            <person name="Secka A."/>
            <person name="Antonio M."/>
            <person name="Oren A."/>
            <person name="Chaudhuri R."/>
            <person name="La Ragione R.M."/>
            <person name="Hildebrand F."/>
            <person name="Pallen M.J."/>
        </authorList>
    </citation>
    <scope>NUCLEOTIDE SEQUENCE [LARGE SCALE GENOMIC DNA]</scope>
    <source>
        <strain evidence="6 7">Sa2CUA1</strain>
    </source>
</reference>
<gene>
    <name evidence="6" type="ORF">H9639_00235</name>
</gene>
<keyword evidence="1" id="KW-0805">Transcription regulation</keyword>
<dbReference type="PANTHER" id="PTHR30055">
    <property type="entry name" value="HTH-TYPE TRANSCRIPTIONAL REGULATOR RUTR"/>
    <property type="match status" value="1"/>
</dbReference>
<feature type="domain" description="HTH tetR-type" evidence="5">
    <location>
        <begin position="11"/>
        <end position="70"/>
    </location>
</feature>
<sequence>MTEHEGTRNAERTRRAVLDAAVEVLAERGTAATVQHIATAAGLSKGGLLHHFPDRDALLYAVAEDHLERFRLRVLNLVDLSENRPGKVLRAYVRALCGSDSSLLAEYGTFSGIWPALEKVPGVQTLSDEDNDSWFTLFEQDGLDPDRILVVRYAAEGLAIAHSYDANVSTRVLERARTVLLGLIDKQAD</sequence>
<keyword evidence="2 4" id="KW-0238">DNA-binding</keyword>
<comment type="caution">
    <text evidence="6">The sequence shown here is derived from an EMBL/GenBank/DDBJ whole genome shotgun (WGS) entry which is preliminary data.</text>
</comment>
<dbReference type="InterPro" id="IPR041479">
    <property type="entry name" value="TetR_CgmR_C"/>
</dbReference>
<name>A0ABR8UMF2_9MICC</name>
<dbReference type="Pfam" id="PF00440">
    <property type="entry name" value="TetR_N"/>
    <property type="match status" value="1"/>
</dbReference>
<evidence type="ECO:0000313" key="7">
    <source>
        <dbReference type="Proteomes" id="UP000609874"/>
    </source>
</evidence>